<name>A0A2G9YL07_9BACT</name>
<accession>A0A2G9YL07</accession>
<sequence length="249" mass="27874">VVPDRYTTVKTRIIAGHQQVVRVDWEHTEPLPQETTRGIFNFIKKNISGFDAIIIEDYGKGVINPQLLEGLILFAQTHKKIILVDPKEDHFQYYRGVTSITPNRKELENGVRNLKIKDKKNKLKLDSDRLFTDKDIDAAGSRILEYLELESLLVTLGEQGMKLFERGSRMTHIPTVAQEVFDVSGAGDTVIATFTLGLCAGATKLEAAHLANFAAGIVVGKVGTAATNRKELLARIEYRSPERSEGKWR</sequence>
<dbReference type="EMBL" id="PCRK01000006">
    <property type="protein sequence ID" value="PIP19904.1"/>
    <property type="molecule type" value="Genomic_DNA"/>
</dbReference>
<reference evidence="2 3" key="1">
    <citation type="submission" date="2017-09" db="EMBL/GenBank/DDBJ databases">
        <title>Depth-based differentiation of microbial function through sediment-hosted aquifers and enrichment of novel symbionts in the deep terrestrial subsurface.</title>
        <authorList>
            <person name="Probst A.J."/>
            <person name="Ladd B."/>
            <person name="Jarett J.K."/>
            <person name="Geller-Mcgrath D.E."/>
            <person name="Sieber C.M."/>
            <person name="Emerson J.B."/>
            <person name="Anantharaman K."/>
            <person name="Thomas B.C."/>
            <person name="Malmstrom R."/>
            <person name="Stieglmeier M."/>
            <person name="Klingl A."/>
            <person name="Woyke T."/>
            <person name="Ryan C.M."/>
            <person name="Banfield J.F."/>
        </authorList>
    </citation>
    <scope>NUCLEOTIDE SEQUENCE [LARGE SCALE GENOMIC DNA]</scope>
    <source>
        <strain evidence="2">CG23_combo_of_CG06-09_8_20_14_all_41_10</strain>
    </source>
</reference>
<comment type="caution">
    <text evidence="2">The sequence shown here is derived from an EMBL/GenBank/DDBJ whole genome shotgun (WGS) entry which is preliminary data.</text>
</comment>
<dbReference type="Pfam" id="PF00294">
    <property type="entry name" value="PfkB"/>
    <property type="match status" value="1"/>
</dbReference>
<dbReference type="GO" id="GO:0033786">
    <property type="term" value="F:heptose-1-phosphate adenylyltransferase activity"/>
    <property type="evidence" value="ECO:0007669"/>
    <property type="project" value="TreeGrafter"/>
</dbReference>
<dbReference type="PANTHER" id="PTHR46969">
    <property type="entry name" value="BIFUNCTIONAL PROTEIN HLDE"/>
    <property type="match status" value="1"/>
</dbReference>
<protein>
    <submittedName>
        <fullName evidence="2">Bifunctional heptose 7-phosphate kinase/heptose 1-phosphate adenyltransferase</fullName>
    </submittedName>
</protein>
<dbReference type="InterPro" id="IPR029056">
    <property type="entry name" value="Ribokinase-like"/>
</dbReference>
<dbReference type="PANTHER" id="PTHR46969:SF1">
    <property type="entry name" value="BIFUNCTIONAL PROTEIN HLDE"/>
    <property type="match status" value="1"/>
</dbReference>
<evidence type="ECO:0000313" key="2">
    <source>
        <dbReference type="EMBL" id="PIP19904.1"/>
    </source>
</evidence>
<organism evidence="2 3">
    <name type="scientific">Candidatus Sherwoodlollariibacterium unditelluris</name>
    <dbReference type="NCBI Taxonomy" id="1974757"/>
    <lineage>
        <taxon>Bacteria</taxon>
        <taxon>Pseudomonadati</taxon>
        <taxon>Candidatus Omnitrophota</taxon>
        <taxon>Candidatus Sherwoodlollariibacterium</taxon>
    </lineage>
</organism>
<gene>
    <name evidence="2" type="ORF">COX41_00180</name>
</gene>
<dbReference type="AlphaFoldDB" id="A0A2G9YL07"/>
<evidence type="ECO:0000259" key="1">
    <source>
        <dbReference type="Pfam" id="PF00294"/>
    </source>
</evidence>
<dbReference type="GO" id="GO:0033785">
    <property type="term" value="F:heptose 7-phosphate kinase activity"/>
    <property type="evidence" value="ECO:0007669"/>
    <property type="project" value="TreeGrafter"/>
</dbReference>
<dbReference type="Proteomes" id="UP000231292">
    <property type="component" value="Unassembled WGS sequence"/>
</dbReference>
<evidence type="ECO:0000313" key="3">
    <source>
        <dbReference type="Proteomes" id="UP000231292"/>
    </source>
</evidence>
<feature type="domain" description="Carbohydrate kinase PfkB" evidence="1">
    <location>
        <begin position="4"/>
        <end position="228"/>
    </location>
</feature>
<feature type="non-terminal residue" evidence="2">
    <location>
        <position position="1"/>
    </location>
</feature>
<dbReference type="GO" id="GO:0005829">
    <property type="term" value="C:cytosol"/>
    <property type="evidence" value="ECO:0007669"/>
    <property type="project" value="TreeGrafter"/>
</dbReference>
<dbReference type="InterPro" id="IPR011611">
    <property type="entry name" value="PfkB_dom"/>
</dbReference>
<proteinExistence type="predicted"/>
<keyword evidence="2" id="KW-0418">Kinase</keyword>
<dbReference type="Gene3D" id="3.40.1190.20">
    <property type="match status" value="1"/>
</dbReference>
<keyword evidence="2" id="KW-0808">Transferase</keyword>
<dbReference type="SUPFAM" id="SSF53613">
    <property type="entry name" value="Ribokinase-like"/>
    <property type="match status" value="1"/>
</dbReference>